<dbReference type="GO" id="GO:0005886">
    <property type="term" value="C:plasma membrane"/>
    <property type="evidence" value="ECO:0007669"/>
    <property type="project" value="UniProtKB-SubCell"/>
</dbReference>
<keyword evidence="3" id="KW-0328">Glycosyltransferase</keyword>
<dbReference type="InterPro" id="IPR029044">
    <property type="entry name" value="Nucleotide-diphossugar_trans"/>
</dbReference>
<evidence type="ECO:0000256" key="3">
    <source>
        <dbReference type="ARBA" id="ARBA00022676"/>
    </source>
</evidence>
<feature type="domain" description="Glycosyltransferase 2-like" evidence="7">
    <location>
        <begin position="12"/>
        <end position="122"/>
    </location>
</feature>
<dbReference type="OrthoDB" id="9810303at2"/>
<dbReference type="EMBL" id="CP006585">
    <property type="protein sequence ID" value="AGW13740.1"/>
    <property type="molecule type" value="Genomic_DNA"/>
</dbReference>
<evidence type="ECO:0000256" key="5">
    <source>
        <dbReference type="ARBA" id="ARBA00023136"/>
    </source>
</evidence>
<evidence type="ECO:0000313" key="9">
    <source>
        <dbReference type="Proteomes" id="UP000016587"/>
    </source>
</evidence>
<keyword evidence="9" id="KW-1185">Reference proteome</keyword>
<evidence type="ECO:0000256" key="1">
    <source>
        <dbReference type="ARBA" id="ARBA00004236"/>
    </source>
</evidence>
<dbReference type="Pfam" id="PF00535">
    <property type="entry name" value="Glycos_transf_2"/>
    <property type="match status" value="1"/>
</dbReference>
<reference evidence="8 9" key="1">
    <citation type="journal article" date="2013" name="J. Bacteriol.">
        <title>Roles of HynAB and Ech, the only two hydrogenases found in the model sulfate reducer Desulfovibrio gigas.</title>
        <authorList>
            <person name="Morais-Silva F.O."/>
            <person name="Santos C.I."/>
            <person name="Rodrigues R."/>
            <person name="Pereira I.A."/>
            <person name="Rodrigues-Pousada C."/>
        </authorList>
    </citation>
    <scope>NUCLEOTIDE SEQUENCE [LARGE SCALE GENOMIC DNA]</scope>
    <source>
        <strain evidence="9">ATCC 19364 / DSM 1382 / NCIMB 9332 / VKM B-1759</strain>
    </source>
</reference>
<evidence type="ECO:0000259" key="7">
    <source>
        <dbReference type="Pfam" id="PF00535"/>
    </source>
</evidence>
<dbReference type="SUPFAM" id="SSF53448">
    <property type="entry name" value="Nucleotide-diphospho-sugar transferases"/>
    <property type="match status" value="1"/>
</dbReference>
<keyword evidence="4 8" id="KW-0808">Transferase</keyword>
<dbReference type="AlphaFoldDB" id="T2GAY3"/>
<dbReference type="Gene3D" id="3.90.550.10">
    <property type="entry name" value="Spore Coat Polysaccharide Biosynthesis Protein SpsA, Chain A"/>
    <property type="match status" value="1"/>
</dbReference>
<keyword evidence="6" id="KW-1133">Transmembrane helix</keyword>
<dbReference type="RefSeq" id="WP_021760630.1">
    <property type="nucleotide sequence ID" value="NC_022444.1"/>
</dbReference>
<sequence length="329" mass="35792">MAQHPPAPRFAIVIPCWNEAANLAACVGSIRAAAADRHAVEIILVDNGSTDGSQAIARKLGVQVLENTNGRRVAIAALRNRGAAASCGEILCFLDADMRVPPRWLDAVDAAYAAGLTGLLGFVETTPQDAAVPWVARIWGERYVLRRAGVRDVDFLPGRNMNIPRAAFAVLGGFDETLHTSEDKDLTLRARDAGLGAISSDAVVLVHTGHEKSVSEFVRKEFWRQGGSLAFARKHRFRSRTLRQPLMAAGHLWCLVVMLACVLGLGTAQGMAWLGLLWLAPSVVSVWSGPARRKPWLALQLTVLEFLRWNVAGVALARQLVQEFNPVKR</sequence>
<dbReference type="STRING" id="1121448.DGI_1963"/>
<evidence type="ECO:0000256" key="4">
    <source>
        <dbReference type="ARBA" id="ARBA00022679"/>
    </source>
</evidence>
<comment type="subcellular location">
    <subcellularLocation>
        <location evidence="1">Cell membrane</location>
    </subcellularLocation>
</comment>
<evidence type="ECO:0000256" key="2">
    <source>
        <dbReference type="ARBA" id="ARBA00022475"/>
    </source>
</evidence>
<gene>
    <name evidence="8" type="ORF">DGI_1963</name>
</gene>
<dbReference type="GO" id="GO:0016757">
    <property type="term" value="F:glycosyltransferase activity"/>
    <property type="evidence" value="ECO:0007669"/>
    <property type="project" value="UniProtKB-KW"/>
</dbReference>
<dbReference type="eggNOG" id="COG1216">
    <property type="taxonomic scope" value="Bacteria"/>
</dbReference>
<dbReference type="InterPro" id="IPR001173">
    <property type="entry name" value="Glyco_trans_2-like"/>
</dbReference>
<feature type="transmembrane region" description="Helical" evidence="6">
    <location>
        <begin position="246"/>
        <end position="265"/>
    </location>
</feature>
<dbReference type="Proteomes" id="UP000016587">
    <property type="component" value="Chromosome"/>
</dbReference>
<keyword evidence="5 6" id="KW-0472">Membrane</keyword>
<dbReference type="KEGG" id="dgg:DGI_1963"/>
<evidence type="ECO:0000256" key="6">
    <source>
        <dbReference type="SAM" id="Phobius"/>
    </source>
</evidence>
<keyword evidence="6" id="KW-0812">Transmembrane</keyword>
<feature type="transmembrane region" description="Helical" evidence="6">
    <location>
        <begin position="271"/>
        <end position="289"/>
    </location>
</feature>
<evidence type="ECO:0000313" key="8">
    <source>
        <dbReference type="EMBL" id="AGW13740.1"/>
    </source>
</evidence>
<accession>T2GAY3</accession>
<organism evidence="8 9">
    <name type="scientific">Megalodesulfovibrio gigas (strain ATCC 19364 / DSM 1382 / NCIMB 9332 / VKM B-1759)</name>
    <name type="common">Desulfovibrio gigas</name>
    <dbReference type="NCBI Taxonomy" id="1121448"/>
    <lineage>
        <taxon>Bacteria</taxon>
        <taxon>Pseudomonadati</taxon>
        <taxon>Thermodesulfobacteriota</taxon>
        <taxon>Desulfovibrionia</taxon>
        <taxon>Desulfovibrionales</taxon>
        <taxon>Desulfovibrionaceae</taxon>
        <taxon>Megalodesulfovibrio</taxon>
    </lineage>
</organism>
<dbReference type="HOGENOM" id="CLU_025996_19_3_7"/>
<dbReference type="PATRIC" id="fig|1121448.10.peg.1921"/>
<keyword evidence="2" id="KW-1003">Cell membrane</keyword>
<dbReference type="PANTHER" id="PTHR43646">
    <property type="entry name" value="GLYCOSYLTRANSFERASE"/>
    <property type="match status" value="1"/>
</dbReference>
<dbReference type="PANTHER" id="PTHR43646:SF2">
    <property type="entry name" value="GLYCOSYLTRANSFERASE 2-LIKE DOMAIN-CONTAINING PROTEIN"/>
    <property type="match status" value="1"/>
</dbReference>
<reference evidence="9" key="2">
    <citation type="submission" date="2013-07" db="EMBL/GenBank/DDBJ databases">
        <authorList>
            <person name="Morais-Silva F.O."/>
            <person name="Rezende A.M."/>
            <person name="Pimentel C."/>
            <person name="Resende D.M."/>
            <person name="Santos C.I."/>
            <person name="Clemente C."/>
            <person name="de Oliveira L.M."/>
            <person name="da Silva S.M."/>
            <person name="Costa D.A."/>
            <person name="Varela-Raposo A."/>
            <person name="Horacio E.C.A."/>
            <person name="Matos M."/>
            <person name="Flores O."/>
            <person name="Ruiz J.C."/>
            <person name="Rodrigues-Pousada C."/>
        </authorList>
    </citation>
    <scope>NUCLEOTIDE SEQUENCE [LARGE SCALE GENOMIC DNA]</scope>
    <source>
        <strain evidence="9">ATCC 19364 / DSM 1382 / NCIMB 9332 / VKM B-1759</strain>
    </source>
</reference>
<name>T2GAY3_MEGG1</name>
<proteinExistence type="predicted"/>
<protein>
    <submittedName>
        <fullName evidence="8">Putative family 2 glycosyl transferase</fullName>
    </submittedName>
</protein>